<proteinExistence type="predicted"/>
<dbReference type="STRING" id="2769.R7QS05"/>
<dbReference type="Gramene" id="CDF40165">
    <property type="protein sequence ID" value="CDF40165"/>
    <property type="gene ID" value="CHC_T00009469001"/>
</dbReference>
<dbReference type="KEGG" id="ccp:CHC_T00009469001"/>
<dbReference type="InterPro" id="IPR051425">
    <property type="entry name" value="Formin_Homology"/>
</dbReference>
<reference evidence="4" key="1">
    <citation type="journal article" date="2013" name="Proc. Natl. Acad. Sci. U.S.A.">
        <title>Genome structure and metabolic features in the red seaweed Chondrus crispus shed light on evolution of the Archaeplastida.</title>
        <authorList>
            <person name="Collen J."/>
            <person name="Porcel B."/>
            <person name="Carre W."/>
            <person name="Ball S.G."/>
            <person name="Chaparro C."/>
            <person name="Tonon T."/>
            <person name="Barbeyron T."/>
            <person name="Michel G."/>
            <person name="Noel B."/>
            <person name="Valentin K."/>
            <person name="Elias M."/>
            <person name="Artiguenave F."/>
            <person name="Arun A."/>
            <person name="Aury J.M."/>
            <person name="Barbosa-Neto J.F."/>
            <person name="Bothwell J.H."/>
            <person name="Bouget F.Y."/>
            <person name="Brillet L."/>
            <person name="Cabello-Hurtado F."/>
            <person name="Capella-Gutierrez S."/>
            <person name="Charrier B."/>
            <person name="Cladiere L."/>
            <person name="Cock J.M."/>
            <person name="Coelho S.M."/>
            <person name="Colleoni C."/>
            <person name="Czjzek M."/>
            <person name="Da Silva C."/>
            <person name="Delage L."/>
            <person name="Denoeud F."/>
            <person name="Deschamps P."/>
            <person name="Dittami S.M."/>
            <person name="Gabaldon T."/>
            <person name="Gachon C.M."/>
            <person name="Groisillier A."/>
            <person name="Herve C."/>
            <person name="Jabbari K."/>
            <person name="Katinka M."/>
            <person name="Kloareg B."/>
            <person name="Kowalczyk N."/>
            <person name="Labadie K."/>
            <person name="Leblanc C."/>
            <person name="Lopez P.J."/>
            <person name="McLachlan D.H."/>
            <person name="Meslet-Cladiere L."/>
            <person name="Moustafa A."/>
            <person name="Nehr Z."/>
            <person name="Nyvall Collen P."/>
            <person name="Panaud O."/>
            <person name="Partensky F."/>
            <person name="Poulain J."/>
            <person name="Rensing S.A."/>
            <person name="Rousvoal S."/>
            <person name="Samson G."/>
            <person name="Symeonidi A."/>
            <person name="Weissenbach J."/>
            <person name="Zambounis A."/>
            <person name="Wincker P."/>
            <person name="Boyen C."/>
        </authorList>
    </citation>
    <scope>NUCLEOTIDE SEQUENCE [LARGE SCALE GENOMIC DNA]</scope>
    <source>
        <strain evidence="4">cv. Stackhouse</strain>
    </source>
</reference>
<evidence type="ECO:0000256" key="1">
    <source>
        <dbReference type="SAM" id="MobiDB-lite"/>
    </source>
</evidence>
<dbReference type="Proteomes" id="UP000012073">
    <property type="component" value="Unassembled WGS sequence"/>
</dbReference>
<organism evidence="3 4">
    <name type="scientific">Chondrus crispus</name>
    <name type="common">Carrageen Irish moss</name>
    <name type="synonym">Polymorpha crispa</name>
    <dbReference type="NCBI Taxonomy" id="2769"/>
    <lineage>
        <taxon>Eukaryota</taxon>
        <taxon>Rhodophyta</taxon>
        <taxon>Florideophyceae</taxon>
        <taxon>Rhodymeniophycidae</taxon>
        <taxon>Gigartinales</taxon>
        <taxon>Gigartinaceae</taxon>
        <taxon>Chondrus</taxon>
    </lineage>
</organism>
<dbReference type="PROSITE" id="PS51444">
    <property type="entry name" value="FH2"/>
    <property type="match status" value="1"/>
</dbReference>
<dbReference type="SUPFAM" id="SSF101447">
    <property type="entry name" value="Formin homology 2 domain (FH2 domain)"/>
    <property type="match status" value="1"/>
</dbReference>
<dbReference type="OMA" id="VNALCAN"/>
<feature type="domain" description="FH2" evidence="2">
    <location>
        <begin position="454"/>
        <end position="926"/>
    </location>
</feature>
<feature type="region of interest" description="Disordered" evidence="1">
    <location>
        <begin position="287"/>
        <end position="464"/>
    </location>
</feature>
<feature type="compositionally biased region" description="Acidic residues" evidence="1">
    <location>
        <begin position="184"/>
        <end position="193"/>
    </location>
</feature>
<name>R7QS05_CHOCR</name>
<evidence type="ECO:0000259" key="2">
    <source>
        <dbReference type="PROSITE" id="PS51444"/>
    </source>
</evidence>
<accession>R7QS05</accession>
<feature type="region of interest" description="Disordered" evidence="1">
    <location>
        <begin position="179"/>
        <end position="205"/>
    </location>
</feature>
<sequence>MYGVEDADLLGRAADLNEIVQEIVTRAPKVAPKSMKAIMQPQVSARTQSGDIFEEMKQKNAEREKRIQENQKILRGSDTQRKAKLLQETFDCDFEEDTVDDFIEVFKRYKEEIGIEQPGDRSSRQKTAKEVLAKTFMARRTSDQHQLEFSSEEDGFGDIARFIDEEELDEMDVLRHTSSHAQNSDEEQGEYDGNESASSEEKQADMLKNAVQVLLRGVKQTGRTGRFRADDFLAKSTENAIDDSDILSQFSQITEALQALVVESKDAGTNGTGRKFFSTQEVVDKVKVMRHEADPSASQKPPPPPGIAALKKPSGALGAAPPPPPPASGLPGLKPAGGQGSVGPPPPPPPPPPRPPSGAGSTGTGKGPPPPPPPPPSFGGAKSALPVAPPPPPSMKPGGAPPPPPPPMGGLRKPAPAPPPMGKLRPPSKAPGLLPPKGPLGPPGAPGAPSTGPPSVITPKRNDTKRLNWNTISNMKVNKTLYAKKEFLDAVSLDDETQKELLEKFSSRPPPKVFTDSDGDKSKDDTKGPVTAGILDQKRMTNTLIMLRKFKCAPKAITLAVGKLDPLGEQLSFENVNALCANEFKSEELEMAKNFAAPEEEVEKLNPAENFAYHVARVPRWTMKVRTMLTMRTATEVEGEIKTSLETVITASKEVLQSKRFEKVLAAILAIGNFLNAGTAKGSARGFRLEILPKLSETKGRDRGFNLLHYITDLLEKKDPDALLFPEDMKTVAKAKRISKEDVGRELSAFQRAVAVMGREITAMVKEQEMDGGDPNVSLPSTPPPPKTSRRSSNLSESMLSAPALSPNSQREKDPETVANEEDAVDSTPKKGTSQRTENNALAVAKGMYTKAETAVAELQTLQEEMLRKFSNLAVHLGDEPKSAKTEDFFGTLFNFINSFEQSVKDNRERIEETARKERIATRHAEDSERRRLRSAEKAKQAHTESPDLSPVAVSLENKGGMEMALSRNSSSPTANSSEPNQAITPPQ</sequence>
<evidence type="ECO:0000313" key="4">
    <source>
        <dbReference type="Proteomes" id="UP000012073"/>
    </source>
</evidence>
<dbReference type="SMART" id="SM00498">
    <property type="entry name" value="FH2"/>
    <property type="match status" value="1"/>
</dbReference>
<dbReference type="GeneID" id="17318191"/>
<feature type="compositionally biased region" description="Basic and acidic residues" evidence="1">
    <location>
        <begin position="919"/>
        <end position="946"/>
    </location>
</feature>
<keyword evidence="4" id="KW-1185">Reference proteome</keyword>
<feature type="region of interest" description="Disordered" evidence="1">
    <location>
        <begin position="919"/>
        <end position="988"/>
    </location>
</feature>
<feature type="compositionally biased region" description="Pro residues" evidence="1">
    <location>
        <begin position="367"/>
        <end position="377"/>
    </location>
</feature>
<feature type="compositionally biased region" description="Pro residues" evidence="1">
    <location>
        <begin position="433"/>
        <end position="446"/>
    </location>
</feature>
<dbReference type="Gene3D" id="1.20.58.2220">
    <property type="entry name" value="Formin, FH2 domain"/>
    <property type="match status" value="1"/>
</dbReference>
<dbReference type="Pfam" id="PF02181">
    <property type="entry name" value="FH2"/>
    <property type="match status" value="1"/>
</dbReference>
<dbReference type="PANTHER" id="PTHR45725">
    <property type="entry name" value="FORMIN HOMOLOGY 2 FAMILY MEMBER"/>
    <property type="match status" value="1"/>
</dbReference>
<feature type="region of interest" description="Disordered" evidence="1">
    <location>
        <begin position="769"/>
        <end position="838"/>
    </location>
</feature>
<gene>
    <name evidence="3" type="ORF">CHC_T00009469001</name>
</gene>
<dbReference type="EMBL" id="HG002134">
    <property type="protein sequence ID" value="CDF40165.1"/>
    <property type="molecule type" value="Genomic_DNA"/>
</dbReference>
<feature type="compositionally biased region" description="Pro residues" evidence="1">
    <location>
        <begin position="343"/>
        <end position="356"/>
    </location>
</feature>
<feature type="region of interest" description="Disordered" evidence="1">
    <location>
        <begin position="502"/>
        <end position="530"/>
    </location>
</feature>
<feature type="compositionally biased region" description="Basic and acidic residues" evidence="1">
    <location>
        <begin position="518"/>
        <end position="527"/>
    </location>
</feature>
<dbReference type="InterPro" id="IPR042201">
    <property type="entry name" value="FH2_Formin_sf"/>
</dbReference>
<evidence type="ECO:0000313" key="3">
    <source>
        <dbReference type="EMBL" id="CDF40165.1"/>
    </source>
</evidence>
<dbReference type="InterPro" id="IPR015425">
    <property type="entry name" value="FH2_Formin"/>
</dbReference>
<dbReference type="PANTHER" id="PTHR45725:SF1">
    <property type="entry name" value="DISHEVELLED ASSOCIATED ACTIVATOR OF MORPHOGENESIS, ISOFORM D"/>
    <property type="match status" value="1"/>
</dbReference>
<dbReference type="AlphaFoldDB" id="R7QS05"/>
<feature type="compositionally biased region" description="Low complexity" evidence="1">
    <location>
        <begin position="967"/>
        <end position="981"/>
    </location>
</feature>
<feature type="compositionally biased region" description="Pro residues" evidence="1">
    <location>
        <begin position="387"/>
        <end position="408"/>
    </location>
</feature>
<protein>
    <submittedName>
        <fullName evidence="3">Formin-like Protein</fullName>
    </submittedName>
</protein>
<dbReference type="OrthoDB" id="5561at2759"/>
<dbReference type="RefSeq" id="XP_005710459.1">
    <property type="nucleotide sequence ID" value="XM_005710402.1"/>
</dbReference>